<dbReference type="SUPFAM" id="SSF56219">
    <property type="entry name" value="DNase I-like"/>
    <property type="match status" value="1"/>
</dbReference>
<dbReference type="PANTHER" id="PTHR33710:SF89">
    <property type="match status" value="1"/>
</dbReference>
<protein>
    <submittedName>
        <fullName evidence="3">Uncharacterized protein LOC104217045</fullName>
    </submittedName>
</protein>
<proteinExistence type="predicted"/>
<name>A0A1U7VBW2_NICSY</name>
<reference evidence="2" key="1">
    <citation type="journal article" date="2013" name="Genome Biol.">
        <title>Reference genomes and transcriptomes of Nicotiana sylvestris and Nicotiana tomentosiformis.</title>
        <authorList>
            <person name="Sierro N."/>
            <person name="Battey J.N."/>
            <person name="Ouadi S."/>
            <person name="Bovet L."/>
            <person name="Goepfert S."/>
            <person name="Bakaher N."/>
            <person name="Peitsch M.C."/>
            <person name="Ivanov N.V."/>
        </authorList>
    </citation>
    <scope>NUCLEOTIDE SEQUENCE [LARGE SCALE GENOMIC DNA]</scope>
</reference>
<dbReference type="AlphaFoldDB" id="A0A1U7VBW2"/>
<reference evidence="3" key="2">
    <citation type="submission" date="2025-08" db="UniProtKB">
        <authorList>
            <consortium name="RefSeq"/>
        </authorList>
    </citation>
    <scope>IDENTIFICATION</scope>
    <source>
        <tissue evidence="3">Leaf</tissue>
    </source>
</reference>
<feature type="region of interest" description="Disordered" evidence="1">
    <location>
        <begin position="1"/>
        <end position="65"/>
    </location>
</feature>
<dbReference type="eggNOG" id="KOG1075">
    <property type="taxonomic scope" value="Eukaryota"/>
</dbReference>
<dbReference type="PANTHER" id="PTHR33710">
    <property type="entry name" value="BNAC02G09200D PROTEIN"/>
    <property type="match status" value="1"/>
</dbReference>
<evidence type="ECO:0000313" key="2">
    <source>
        <dbReference type="Proteomes" id="UP000189701"/>
    </source>
</evidence>
<evidence type="ECO:0000313" key="3">
    <source>
        <dbReference type="RefSeq" id="XP_009765502.1"/>
    </source>
</evidence>
<dbReference type="InterPro" id="IPR036691">
    <property type="entry name" value="Endo/exonu/phosph_ase_sf"/>
</dbReference>
<organism evidence="2 3">
    <name type="scientific">Nicotiana sylvestris</name>
    <name type="common">Wood tobacco</name>
    <name type="synonym">South American tobacco</name>
    <dbReference type="NCBI Taxonomy" id="4096"/>
    <lineage>
        <taxon>Eukaryota</taxon>
        <taxon>Viridiplantae</taxon>
        <taxon>Streptophyta</taxon>
        <taxon>Embryophyta</taxon>
        <taxon>Tracheophyta</taxon>
        <taxon>Spermatophyta</taxon>
        <taxon>Magnoliopsida</taxon>
        <taxon>eudicotyledons</taxon>
        <taxon>Gunneridae</taxon>
        <taxon>Pentapetalae</taxon>
        <taxon>asterids</taxon>
        <taxon>lamiids</taxon>
        <taxon>Solanales</taxon>
        <taxon>Solanaceae</taxon>
        <taxon>Nicotianoideae</taxon>
        <taxon>Nicotianeae</taxon>
        <taxon>Nicotiana</taxon>
    </lineage>
</organism>
<dbReference type="RefSeq" id="XP_009765502.1">
    <property type="nucleotide sequence ID" value="XM_009767200.1"/>
</dbReference>
<dbReference type="Proteomes" id="UP000189701">
    <property type="component" value="Unplaced"/>
</dbReference>
<gene>
    <name evidence="3" type="primary">LOC104217045</name>
</gene>
<dbReference type="Gene3D" id="3.60.10.10">
    <property type="entry name" value="Endonuclease/exonuclease/phosphatase"/>
    <property type="match status" value="1"/>
</dbReference>
<sequence length="313" mass="35906">MNKQQKQKQEWKPKEQGNQCLTKDENQTSAGNNKKHNTQETTTEEDEGWQAAKGKSAKKNTQTASTRGVEVGNGFNVLNYSCSTTQSNMINKVDKGQCSHGGVEDRINGSSVQENEIKDFKEFLINTGICEMRTVGRDYTWTNSHVFSRIERAIVNAEWVNNMPQVGVVIMEALFSDHSPLCIKLGEEPKASKPFRFFNCLAEHKDFLPIVTEAWNKSSKARNMAGIWRKLKDVRRELKGLNTNEFQKFKEEKELKKQLVKWATIEESIYKQESRNQWLKLGDSNTAFFFASMKNRISHNKIRSLKTNDGEII</sequence>
<evidence type="ECO:0000256" key="1">
    <source>
        <dbReference type="SAM" id="MobiDB-lite"/>
    </source>
</evidence>
<accession>A0A1U7VBW2</accession>
<feature type="compositionally biased region" description="Polar residues" evidence="1">
    <location>
        <begin position="17"/>
        <end position="32"/>
    </location>
</feature>
<keyword evidence="2" id="KW-1185">Reference proteome</keyword>